<sequence>MTRKPSYRGRDGKTARARRIGEEERRRIEEERRRVEAERESVHRAQQRAGEESVQRLARRGDLPQPLREENGDLIFDERGNIVYTNPSSGIPNIPLGSHNLPGNCPNPNVVPNDPVPDVPPFDPIMFQNFQNRIRNAEQASGSTQPDQGASTDVAAGQNVEDLPAAGPSQPVPASAPAPTIPVLATQIPVIPVPAIPVSAVQVPVPAAPVAPAQAVSNIPVGANPVPPVDEDAPIDENVAVGGGAAVEGHIAADPDPLLDPNPIISEPPPPRKAAVEATRKISQIHQAYKRTKPDPGDGDYRPGVPLPEEESLTTESPSPPLSSTPSSDPPGPDPVDRESPAPRRGERTAPPAGSESLSGGRPLPDPRENDDGDNDGRDDDVQPRRKRRRLSCGSWGSQDGQGGRSGRDNQGGALQPPRPPNPPPRPGLGIPRGGEGSPPTSSGTDLPSDSELFVNPGNPPSSPDSESEESESQDSESENSESQDSESENSESQDSESENSESQDSDAPPPNNDGDGEMPDRDSSPPYIFDLRAVNSSNGIIIVKPRFTFSGDVTINVYRPRP</sequence>
<dbReference type="EMBL" id="MU853851">
    <property type="protein sequence ID" value="KAK3937567.1"/>
    <property type="molecule type" value="Genomic_DNA"/>
</dbReference>
<feature type="compositionally biased region" description="Pro residues" evidence="1">
    <location>
        <begin position="318"/>
        <end position="334"/>
    </location>
</feature>
<feature type="compositionally biased region" description="Basic and acidic residues" evidence="1">
    <location>
        <begin position="292"/>
        <end position="301"/>
    </location>
</feature>
<gene>
    <name evidence="2" type="ORF">QBC46DRAFT_411057</name>
</gene>
<feature type="compositionally biased region" description="Basic and acidic residues" evidence="1">
    <location>
        <begin position="8"/>
        <end position="74"/>
    </location>
</feature>
<accession>A0AAN6N1Q5</accession>
<evidence type="ECO:0000313" key="3">
    <source>
        <dbReference type="Proteomes" id="UP001303473"/>
    </source>
</evidence>
<name>A0AAN6N1Q5_9PEZI</name>
<feature type="compositionally biased region" description="Low complexity" evidence="1">
    <location>
        <begin position="252"/>
        <end position="265"/>
    </location>
</feature>
<feature type="compositionally biased region" description="Basic and acidic residues" evidence="1">
    <location>
        <begin position="335"/>
        <end position="348"/>
    </location>
</feature>
<proteinExistence type="predicted"/>
<feature type="region of interest" description="Disordered" evidence="1">
    <location>
        <begin position="250"/>
        <end position="529"/>
    </location>
</feature>
<feature type="compositionally biased region" description="Pro residues" evidence="1">
    <location>
        <begin position="417"/>
        <end position="427"/>
    </location>
</feature>
<feature type="region of interest" description="Disordered" evidence="1">
    <location>
        <begin position="1"/>
        <end position="74"/>
    </location>
</feature>
<reference evidence="3" key="1">
    <citation type="journal article" date="2023" name="Mol. Phylogenet. Evol.">
        <title>Genome-scale phylogeny and comparative genomics of the fungal order Sordariales.</title>
        <authorList>
            <person name="Hensen N."/>
            <person name="Bonometti L."/>
            <person name="Westerberg I."/>
            <person name="Brannstrom I.O."/>
            <person name="Guillou S."/>
            <person name="Cros-Aarteil S."/>
            <person name="Calhoun S."/>
            <person name="Haridas S."/>
            <person name="Kuo A."/>
            <person name="Mondo S."/>
            <person name="Pangilinan J."/>
            <person name="Riley R."/>
            <person name="LaButti K."/>
            <person name="Andreopoulos B."/>
            <person name="Lipzen A."/>
            <person name="Chen C."/>
            <person name="Yan M."/>
            <person name="Daum C."/>
            <person name="Ng V."/>
            <person name="Clum A."/>
            <person name="Steindorff A."/>
            <person name="Ohm R.A."/>
            <person name="Martin F."/>
            <person name="Silar P."/>
            <person name="Natvig D.O."/>
            <person name="Lalanne C."/>
            <person name="Gautier V."/>
            <person name="Ament-Velasquez S.L."/>
            <person name="Kruys A."/>
            <person name="Hutchinson M.I."/>
            <person name="Powell A.J."/>
            <person name="Barry K."/>
            <person name="Miller A.N."/>
            <person name="Grigoriev I.V."/>
            <person name="Debuchy R."/>
            <person name="Gladieux P."/>
            <person name="Hiltunen Thoren M."/>
            <person name="Johannesson H."/>
        </authorList>
    </citation>
    <scope>NUCLEOTIDE SEQUENCE [LARGE SCALE GENOMIC DNA]</scope>
    <source>
        <strain evidence="3">CBS 340.73</strain>
    </source>
</reference>
<organism evidence="2 3">
    <name type="scientific">Diplogelasinospora grovesii</name>
    <dbReference type="NCBI Taxonomy" id="303347"/>
    <lineage>
        <taxon>Eukaryota</taxon>
        <taxon>Fungi</taxon>
        <taxon>Dikarya</taxon>
        <taxon>Ascomycota</taxon>
        <taxon>Pezizomycotina</taxon>
        <taxon>Sordariomycetes</taxon>
        <taxon>Sordariomycetidae</taxon>
        <taxon>Sordariales</taxon>
        <taxon>Diplogelasinosporaceae</taxon>
        <taxon>Diplogelasinospora</taxon>
    </lineage>
</organism>
<evidence type="ECO:0000313" key="2">
    <source>
        <dbReference type="EMBL" id="KAK3937567.1"/>
    </source>
</evidence>
<feature type="compositionally biased region" description="Acidic residues" evidence="1">
    <location>
        <begin position="466"/>
        <end position="505"/>
    </location>
</feature>
<dbReference type="Proteomes" id="UP001303473">
    <property type="component" value="Unassembled WGS sequence"/>
</dbReference>
<dbReference type="AlphaFoldDB" id="A0AAN6N1Q5"/>
<evidence type="ECO:0000256" key="1">
    <source>
        <dbReference type="SAM" id="MobiDB-lite"/>
    </source>
</evidence>
<keyword evidence="3" id="KW-1185">Reference proteome</keyword>
<comment type="caution">
    <text evidence="2">The sequence shown here is derived from an EMBL/GenBank/DDBJ whole genome shotgun (WGS) entry which is preliminary data.</text>
</comment>
<protein>
    <submittedName>
        <fullName evidence="2">Uncharacterized protein</fullName>
    </submittedName>
</protein>